<dbReference type="RefSeq" id="WP_240553858.1">
    <property type="nucleotide sequence ID" value="NZ_JBJVNI010000028.1"/>
</dbReference>
<feature type="region of interest" description="Disordered" evidence="1">
    <location>
        <begin position="23"/>
        <end position="47"/>
    </location>
</feature>
<feature type="compositionally biased region" description="Basic and acidic residues" evidence="1">
    <location>
        <begin position="23"/>
        <end position="34"/>
    </location>
</feature>
<accession>A0ABW9I6Q3</accession>
<sequence>MPGAWSSFADYVIEAADALYENRPVEDATGHRDTAVPTLMDQGPDPP</sequence>
<reference evidence="2 3" key="1">
    <citation type="submission" date="2024-12" db="EMBL/GenBank/DDBJ databases">
        <title>Forecasting of Potato common scab and diversities of Pathogenic streptomyces spp. in china.</title>
        <authorList>
            <person name="Handique U."/>
            <person name="Wu J."/>
        </authorList>
    </citation>
    <scope>NUCLEOTIDE SEQUENCE [LARGE SCALE GENOMIC DNA]</scope>
    <source>
        <strain evidence="2 3">ZRIMU1530</strain>
    </source>
</reference>
<evidence type="ECO:0000313" key="3">
    <source>
        <dbReference type="Proteomes" id="UP001631957"/>
    </source>
</evidence>
<comment type="caution">
    <text evidence="2">The sequence shown here is derived from an EMBL/GenBank/DDBJ whole genome shotgun (WGS) entry which is preliminary data.</text>
</comment>
<organism evidence="2 3">
    <name type="scientific">Streptomyces niveiscabiei</name>
    <dbReference type="NCBI Taxonomy" id="164115"/>
    <lineage>
        <taxon>Bacteria</taxon>
        <taxon>Bacillati</taxon>
        <taxon>Actinomycetota</taxon>
        <taxon>Actinomycetes</taxon>
        <taxon>Kitasatosporales</taxon>
        <taxon>Streptomycetaceae</taxon>
        <taxon>Streptomyces</taxon>
    </lineage>
</organism>
<dbReference type="EMBL" id="JBJVNI010000028">
    <property type="protein sequence ID" value="MFM9614678.1"/>
    <property type="molecule type" value="Genomic_DNA"/>
</dbReference>
<protein>
    <submittedName>
        <fullName evidence="2">Uncharacterized protein</fullName>
    </submittedName>
</protein>
<name>A0ABW9I6Q3_9ACTN</name>
<dbReference type="Proteomes" id="UP001631957">
    <property type="component" value="Unassembled WGS sequence"/>
</dbReference>
<evidence type="ECO:0000313" key="2">
    <source>
        <dbReference type="EMBL" id="MFM9614678.1"/>
    </source>
</evidence>
<proteinExistence type="predicted"/>
<keyword evidence="3" id="KW-1185">Reference proteome</keyword>
<gene>
    <name evidence="2" type="ORF">ACKI18_39100</name>
</gene>
<evidence type="ECO:0000256" key="1">
    <source>
        <dbReference type="SAM" id="MobiDB-lite"/>
    </source>
</evidence>